<comment type="caution">
    <text evidence="1">The sequence shown here is derived from an EMBL/GenBank/DDBJ whole genome shotgun (WGS) entry which is preliminary data.</text>
</comment>
<dbReference type="EMBL" id="CAJVPT010035701">
    <property type="protein sequence ID" value="CAG8712153.1"/>
    <property type="molecule type" value="Genomic_DNA"/>
</dbReference>
<protein>
    <submittedName>
        <fullName evidence="1">13659_t:CDS:1</fullName>
    </submittedName>
</protein>
<feature type="non-terminal residue" evidence="1">
    <location>
        <position position="1"/>
    </location>
</feature>
<reference evidence="1" key="1">
    <citation type="submission" date="2021-06" db="EMBL/GenBank/DDBJ databases">
        <authorList>
            <person name="Kallberg Y."/>
            <person name="Tangrot J."/>
            <person name="Rosling A."/>
        </authorList>
    </citation>
    <scope>NUCLEOTIDE SEQUENCE</scope>
    <source>
        <strain evidence="1">CL356</strain>
    </source>
</reference>
<feature type="non-terminal residue" evidence="1">
    <location>
        <position position="651"/>
    </location>
</feature>
<keyword evidence="2" id="KW-1185">Reference proteome</keyword>
<organism evidence="1 2">
    <name type="scientific">Acaulospora colombiana</name>
    <dbReference type="NCBI Taxonomy" id="27376"/>
    <lineage>
        <taxon>Eukaryota</taxon>
        <taxon>Fungi</taxon>
        <taxon>Fungi incertae sedis</taxon>
        <taxon>Mucoromycota</taxon>
        <taxon>Glomeromycotina</taxon>
        <taxon>Glomeromycetes</taxon>
        <taxon>Diversisporales</taxon>
        <taxon>Acaulosporaceae</taxon>
        <taxon>Acaulospora</taxon>
    </lineage>
</organism>
<gene>
    <name evidence="1" type="ORF">ACOLOM_LOCUS10723</name>
</gene>
<evidence type="ECO:0000313" key="1">
    <source>
        <dbReference type="EMBL" id="CAG8712153.1"/>
    </source>
</evidence>
<dbReference type="Proteomes" id="UP000789525">
    <property type="component" value="Unassembled WGS sequence"/>
</dbReference>
<evidence type="ECO:0000313" key="2">
    <source>
        <dbReference type="Proteomes" id="UP000789525"/>
    </source>
</evidence>
<sequence>TTHGSSQRRRLYKDKGRAHTAPVTFPFVVTPEAILNAAQPRPGEVEDNVLAEPPTIKPLEVVSLFETMLPQETKLLVMGQLVISHQEEFEQKVKEGKWSVAHAKGTRWVGKDAGMRELIKLTRVSKSWENITLDGQLWHSVDLKAFPGLSNTFLLKIARRAGSFVHTLSLQGYTHLKSSSVIHISSYFSINPQFNQNHLSASSTTQLTTINLVGCTSITTHSLHYLLLRSPRVKHLFLRGLDSVTNTTLTEIVGPRCRNLLTLDIRRCSNANGTGLMSFAEQCKERAVETDISCRLKTLKIANMKGTTADVMRLVGEAFPLLEVLDASYCKDLADEGFRALVEWPTPSPEIRSGLRQPEDWTRFSQGIEITSREAGFDPGDPTKYWRRITGLRHLNLSGCRHIGGGACSVLAYSVPKLEFLELAGVGGEVHDDGLIKLLQNAPLIRKLDLEDATEITDAVLDCLTPEVRTPATSTANGRRESREEGNSPQPGEMLEHFVISYAMSATPPSSSRSPPPTLITPPSTSFSVTNQHSMVMLSASPEGLSHYSPDVADLLHMPPYELERKAFDWDEFERSLRASPGAGTSSSVTPFLPIDSLSGGLGLMLASSSTGINHVDSLDSPEDFNVQIPGPSVAEGTENRDEPSSGAANT</sequence>
<proteinExistence type="predicted"/>
<name>A0ACA9PJL3_9GLOM</name>
<accession>A0ACA9PJL3</accession>